<evidence type="ECO:0000256" key="1">
    <source>
        <dbReference type="SAM" id="SignalP"/>
    </source>
</evidence>
<evidence type="ECO:0000313" key="2">
    <source>
        <dbReference type="EMBL" id="MBE8714882.1"/>
    </source>
</evidence>
<sequence>MKTFLFTLLLLPLAALGQLKMKPDYGTGNSELRDILKFEKIDYFDVKIAGPGLKGRNYMVISKTISDGVVSKIDTILNTAKITNFGAIDSDTLHFSLIGKKFNAEKLKLFFNFKNFTYEKLFDAIDSDDYSLRDIGKHMDIEVGKSFHAFAYILPYEKGNYKMYCAVDSSGKDVENWGKEFGIKHYIIFDLCIK</sequence>
<proteinExistence type="predicted"/>
<feature type="signal peptide" evidence="1">
    <location>
        <begin position="1"/>
        <end position="17"/>
    </location>
</feature>
<accession>A0A928YRP5</accession>
<organism evidence="2 3">
    <name type="scientific">Sphingobacterium hungaricum</name>
    <dbReference type="NCBI Taxonomy" id="2082723"/>
    <lineage>
        <taxon>Bacteria</taxon>
        <taxon>Pseudomonadati</taxon>
        <taxon>Bacteroidota</taxon>
        <taxon>Sphingobacteriia</taxon>
        <taxon>Sphingobacteriales</taxon>
        <taxon>Sphingobacteriaceae</taxon>
        <taxon>Sphingobacterium</taxon>
    </lineage>
</organism>
<comment type="caution">
    <text evidence="2">The sequence shown here is derived from an EMBL/GenBank/DDBJ whole genome shotgun (WGS) entry which is preliminary data.</text>
</comment>
<protein>
    <submittedName>
        <fullName evidence="2">Uncharacterized protein</fullName>
    </submittedName>
</protein>
<reference evidence="2" key="1">
    <citation type="submission" date="2018-02" db="EMBL/GenBank/DDBJ databases">
        <authorList>
            <person name="Vasarhelyi B.M."/>
            <person name="Deshmukh S."/>
            <person name="Balint B."/>
            <person name="Kukolya J."/>
        </authorList>
    </citation>
    <scope>NUCLEOTIDE SEQUENCE</scope>
    <source>
        <strain evidence="2">KB22</strain>
    </source>
</reference>
<name>A0A928YRP5_9SPHI</name>
<dbReference type="Proteomes" id="UP000616201">
    <property type="component" value="Unassembled WGS sequence"/>
</dbReference>
<dbReference type="AlphaFoldDB" id="A0A928YRP5"/>
<gene>
    <name evidence="2" type="ORF">C4F49_14460</name>
</gene>
<feature type="chain" id="PRO_5036999915" evidence="1">
    <location>
        <begin position="18"/>
        <end position="194"/>
    </location>
</feature>
<evidence type="ECO:0000313" key="3">
    <source>
        <dbReference type="Proteomes" id="UP000616201"/>
    </source>
</evidence>
<dbReference type="EMBL" id="PRDK01000009">
    <property type="protein sequence ID" value="MBE8714882.1"/>
    <property type="molecule type" value="Genomic_DNA"/>
</dbReference>
<keyword evidence="1" id="KW-0732">Signal</keyword>
<dbReference type="RefSeq" id="WP_196936740.1">
    <property type="nucleotide sequence ID" value="NZ_MU158698.1"/>
</dbReference>
<keyword evidence="3" id="KW-1185">Reference proteome</keyword>